<feature type="region of interest" description="Disordered" evidence="1">
    <location>
        <begin position="179"/>
        <end position="235"/>
    </location>
</feature>
<feature type="compositionally biased region" description="Basic and acidic residues" evidence="1">
    <location>
        <begin position="207"/>
        <end position="225"/>
    </location>
</feature>
<evidence type="ECO:0000313" key="2">
    <source>
        <dbReference type="EMBL" id="KAJ2924030.1"/>
    </source>
</evidence>
<dbReference type="OrthoDB" id="2686745at2759"/>
<proteinExistence type="predicted"/>
<evidence type="ECO:0000256" key="1">
    <source>
        <dbReference type="SAM" id="MobiDB-lite"/>
    </source>
</evidence>
<comment type="caution">
    <text evidence="2">The sequence shown here is derived from an EMBL/GenBank/DDBJ whole genome shotgun (WGS) entry which is preliminary data.</text>
</comment>
<organism evidence="2 3">
    <name type="scientific">Candolleomyces eurysporus</name>
    <dbReference type="NCBI Taxonomy" id="2828524"/>
    <lineage>
        <taxon>Eukaryota</taxon>
        <taxon>Fungi</taxon>
        <taxon>Dikarya</taxon>
        <taxon>Basidiomycota</taxon>
        <taxon>Agaricomycotina</taxon>
        <taxon>Agaricomycetes</taxon>
        <taxon>Agaricomycetidae</taxon>
        <taxon>Agaricales</taxon>
        <taxon>Agaricineae</taxon>
        <taxon>Psathyrellaceae</taxon>
        <taxon>Candolleomyces</taxon>
    </lineage>
</organism>
<keyword evidence="3" id="KW-1185">Reference proteome</keyword>
<sequence>MRKTPNGQTMTIVNRPLPSITQDENFETRLPGSLPLITPEINFKFTRESFHAQKLMPEVKVAVFQDIQCGEEDVQSSAIGSGGPALIAKPPGEPGRPNSGGFGLEQALGWPSRELKALSEWVGKQAEEKLDISQGFSGQDSDAIEDVCILAIARFPALRQYELCWPVRSILKLKLKATSEKARKSDVPTPARRLTLTRQGKGKRKGQSPEHDISDHGASREEVVPKRARLVRRNN</sequence>
<name>A0A9W8IWP7_9AGAR</name>
<evidence type="ECO:0000313" key="3">
    <source>
        <dbReference type="Proteomes" id="UP001140091"/>
    </source>
</evidence>
<dbReference type="Proteomes" id="UP001140091">
    <property type="component" value="Unassembled WGS sequence"/>
</dbReference>
<feature type="non-terminal residue" evidence="2">
    <location>
        <position position="1"/>
    </location>
</feature>
<gene>
    <name evidence="2" type="ORF">H1R20_g13066</name>
</gene>
<feature type="compositionally biased region" description="Basic residues" evidence="1">
    <location>
        <begin position="226"/>
        <end position="235"/>
    </location>
</feature>
<reference evidence="2" key="1">
    <citation type="submission" date="2022-06" db="EMBL/GenBank/DDBJ databases">
        <title>Genome Sequence of Candolleomyces eurysporus.</title>
        <authorList>
            <person name="Buettner E."/>
        </authorList>
    </citation>
    <scope>NUCLEOTIDE SEQUENCE</scope>
    <source>
        <strain evidence="2">VTCC 930004</strain>
    </source>
</reference>
<dbReference type="EMBL" id="JANBPK010001254">
    <property type="protein sequence ID" value="KAJ2924030.1"/>
    <property type="molecule type" value="Genomic_DNA"/>
</dbReference>
<accession>A0A9W8IWP7</accession>
<feature type="region of interest" description="Disordered" evidence="1">
    <location>
        <begin position="75"/>
        <end position="103"/>
    </location>
</feature>
<protein>
    <submittedName>
        <fullName evidence="2">Uncharacterized protein</fullName>
    </submittedName>
</protein>
<dbReference type="AlphaFoldDB" id="A0A9W8IWP7"/>